<evidence type="ECO:0000313" key="1">
    <source>
        <dbReference type="EMBL" id="CAD8900449.1"/>
    </source>
</evidence>
<dbReference type="Gene3D" id="2.150.10.10">
    <property type="entry name" value="Serralysin-like metalloprotease, C-terminal"/>
    <property type="match status" value="1"/>
</dbReference>
<accession>A0A7S1G0Q5</accession>
<organism evidence="1">
    <name type="scientific">Corethron hystrix</name>
    <dbReference type="NCBI Taxonomy" id="216773"/>
    <lineage>
        <taxon>Eukaryota</taxon>
        <taxon>Sar</taxon>
        <taxon>Stramenopiles</taxon>
        <taxon>Ochrophyta</taxon>
        <taxon>Bacillariophyta</taxon>
        <taxon>Coscinodiscophyceae</taxon>
        <taxon>Corethrophycidae</taxon>
        <taxon>Corethrales</taxon>
        <taxon>Corethraceae</taxon>
        <taxon>Corethron</taxon>
    </lineage>
</organism>
<proteinExistence type="predicted"/>
<reference evidence="1" key="1">
    <citation type="submission" date="2021-01" db="EMBL/GenBank/DDBJ databases">
        <authorList>
            <person name="Corre E."/>
            <person name="Pelletier E."/>
            <person name="Niang G."/>
            <person name="Scheremetjew M."/>
            <person name="Finn R."/>
            <person name="Kale V."/>
            <person name="Holt S."/>
            <person name="Cochrane G."/>
            <person name="Meng A."/>
            <person name="Brown T."/>
            <person name="Cohen L."/>
        </authorList>
    </citation>
    <scope>NUCLEOTIDE SEQUENCE</scope>
    <source>
        <strain evidence="1">308</strain>
    </source>
</reference>
<dbReference type="AlphaFoldDB" id="A0A7S1G0Q5"/>
<gene>
    <name evidence="1" type="ORF">CHYS00102_LOCUS27666</name>
</gene>
<evidence type="ECO:0008006" key="2">
    <source>
        <dbReference type="Google" id="ProtNLM"/>
    </source>
</evidence>
<name>A0A7S1G0Q5_9STRA</name>
<dbReference type="InterPro" id="IPR011049">
    <property type="entry name" value="Serralysin-like_metalloprot_C"/>
</dbReference>
<protein>
    <recommendedName>
        <fullName evidence="2">Trimeric autotransporter adhesin YadA-like head domain-containing protein</fullName>
    </recommendedName>
</protein>
<dbReference type="EMBL" id="HBFR01037947">
    <property type="protein sequence ID" value="CAD8900449.1"/>
    <property type="molecule type" value="Transcribed_RNA"/>
</dbReference>
<sequence length="110" mass="11204">MAQNVDASVSGGYGNKAVGKYASVLGGRVNFANGDTSTISGGIGNKVEGKYSSISGGMKNIALGVSTSIVGGKGKIAEKNYSFRKDKKSKKRDSTLTTEFNATAASADSN</sequence>